<dbReference type="Pfam" id="PF17762">
    <property type="entry name" value="HTH_ParB"/>
    <property type="match status" value="1"/>
</dbReference>
<dbReference type="GO" id="GO:0007059">
    <property type="term" value="P:chromosome segregation"/>
    <property type="evidence" value="ECO:0007669"/>
    <property type="project" value="UniProtKB-KW"/>
</dbReference>
<dbReference type="InterPro" id="IPR041468">
    <property type="entry name" value="HTH_ParB/Spo0J"/>
</dbReference>
<evidence type="ECO:0000256" key="2">
    <source>
        <dbReference type="ARBA" id="ARBA00022829"/>
    </source>
</evidence>
<dbReference type="AlphaFoldDB" id="A0A1F6CPB4"/>
<dbReference type="SUPFAM" id="SSF109709">
    <property type="entry name" value="KorB DNA-binding domain-like"/>
    <property type="match status" value="1"/>
</dbReference>
<dbReference type="PANTHER" id="PTHR33375:SF1">
    <property type="entry name" value="CHROMOSOME-PARTITIONING PROTEIN PARB-RELATED"/>
    <property type="match status" value="1"/>
</dbReference>
<dbReference type="Gene3D" id="3.90.1530.30">
    <property type="match status" value="1"/>
</dbReference>
<dbReference type="InterPro" id="IPR004437">
    <property type="entry name" value="ParB/RepB/Spo0J"/>
</dbReference>
<dbReference type="Proteomes" id="UP000176445">
    <property type="component" value="Unassembled WGS sequence"/>
</dbReference>
<feature type="domain" description="ParB-like N-terminal" evidence="3">
    <location>
        <begin position="24"/>
        <end position="116"/>
    </location>
</feature>
<dbReference type="Pfam" id="PF02195">
    <property type="entry name" value="ParB_N"/>
    <property type="match status" value="1"/>
</dbReference>
<dbReference type="Gene3D" id="1.10.10.2830">
    <property type="match status" value="1"/>
</dbReference>
<dbReference type="PANTHER" id="PTHR33375">
    <property type="entry name" value="CHROMOSOME-PARTITIONING PROTEIN PARB-RELATED"/>
    <property type="match status" value="1"/>
</dbReference>
<comment type="caution">
    <text evidence="4">The sequence shown here is derived from an EMBL/GenBank/DDBJ whole genome shotgun (WGS) entry which is preliminary data.</text>
</comment>
<sequence length="298" mass="33908">MITETSSATKEKGREIVPLAQEFRRIPLANIRDPDDPVRTAKPDEEELFNLGDSMLSDGMIYPVLLEPVGENFFEVVIGSRRVRAARYREQLDIPALILEPQNALTRLLLALAENIQRVQLEPFEEGRNFLRLLREFGLSTSDIASKVNKPTAHVKERIQILSLPDDVKKMVMDGEISIRNAAMLARVSDNERQEALAIESATHRLASGELRRRVHAEIGVDGESTRVIPYNVTPEKFAARTEEFARWFKRAIPRLKLGETNLGERTLMIDALNVLEEKVRMIKSLIKHQKTSHRKKA</sequence>
<dbReference type="InterPro" id="IPR036086">
    <property type="entry name" value="ParB/Sulfiredoxin_sf"/>
</dbReference>
<dbReference type="InterPro" id="IPR050336">
    <property type="entry name" value="Chromosome_partition/occlusion"/>
</dbReference>
<dbReference type="NCBIfam" id="TIGR00180">
    <property type="entry name" value="parB_part"/>
    <property type="match status" value="1"/>
</dbReference>
<accession>A0A1F6CPB4</accession>
<reference evidence="4 5" key="1">
    <citation type="journal article" date="2016" name="Nat. Commun.">
        <title>Thousands of microbial genomes shed light on interconnected biogeochemical processes in an aquifer system.</title>
        <authorList>
            <person name="Anantharaman K."/>
            <person name="Brown C.T."/>
            <person name="Hug L.A."/>
            <person name="Sharon I."/>
            <person name="Castelle C.J."/>
            <person name="Probst A.J."/>
            <person name="Thomas B.C."/>
            <person name="Singh A."/>
            <person name="Wilkins M.J."/>
            <person name="Karaoz U."/>
            <person name="Brodie E.L."/>
            <person name="Williams K.H."/>
            <person name="Hubbard S.S."/>
            <person name="Banfield J.F."/>
        </authorList>
    </citation>
    <scope>NUCLEOTIDE SEQUENCE [LARGE SCALE GENOMIC DNA]</scope>
</reference>
<dbReference type="FunFam" id="1.10.10.2830:FF:000001">
    <property type="entry name" value="Chromosome partitioning protein ParB"/>
    <property type="match status" value="1"/>
</dbReference>
<dbReference type="EMBL" id="MFKW01000040">
    <property type="protein sequence ID" value="OGG51026.1"/>
    <property type="molecule type" value="Genomic_DNA"/>
</dbReference>
<dbReference type="InterPro" id="IPR003115">
    <property type="entry name" value="ParB_N"/>
</dbReference>
<dbReference type="SMART" id="SM00470">
    <property type="entry name" value="ParB"/>
    <property type="match status" value="1"/>
</dbReference>
<protein>
    <recommendedName>
        <fullName evidence="3">ParB-like N-terminal domain-containing protein</fullName>
    </recommendedName>
</protein>
<evidence type="ECO:0000313" key="4">
    <source>
        <dbReference type="EMBL" id="OGG51026.1"/>
    </source>
</evidence>
<dbReference type="GO" id="GO:0003677">
    <property type="term" value="F:DNA binding"/>
    <property type="evidence" value="ECO:0007669"/>
    <property type="project" value="InterPro"/>
</dbReference>
<keyword evidence="2" id="KW-0159">Chromosome partition</keyword>
<organism evidence="4 5">
    <name type="scientific">Candidatus Kaiserbacteria bacterium RIFCSPHIGHO2_01_FULL_54_36b</name>
    <dbReference type="NCBI Taxonomy" id="1798483"/>
    <lineage>
        <taxon>Bacteria</taxon>
        <taxon>Candidatus Kaiseribacteriota</taxon>
    </lineage>
</organism>
<evidence type="ECO:0000256" key="1">
    <source>
        <dbReference type="ARBA" id="ARBA00006295"/>
    </source>
</evidence>
<evidence type="ECO:0000259" key="3">
    <source>
        <dbReference type="SMART" id="SM00470"/>
    </source>
</evidence>
<dbReference type="GO" id="GO:0005694">
    <property type="term" value="C:chromosome"/>
    <property type="evidence" value="ECO:0007669"/>
    <property type="project" value="TreeGrafter"/>
</dbReference>
<dbReference type="SUPFAM" id="SSF110849">
    <property type="entry name" value="ParB/Sulfiredoxin"/>
    <property type="match status" value="1"/>
</dbReference>
<comment type="similarity">
    <text evidence="1">Belongs to the ParB family.</text>
</comment>
<evidence type="ECO:0000313" key="5">
    <source>
        <dbReference type="Proteomes" id="UP000176445"/>
    </source>
</evidence>
<proteinExistence type="inferred from homology"/>
<name>A0A1F6CPB4_9BACT</name>
<gene>
    <name evidence="4" type="ORF">A2704_03985</name>
</gene>